<comment type="caution">
    <text evidence="1">The sequence shown here is derived from an EMBL/GenBank/DDBJ whole genome shotgun (WGS) entry which is preliminary data.</text>
</comment>
<proteinExistence type="predicted"/>
<accession>A0A6D2ISI1</accession>
<dbReference type="EMBL" id="CACVBM020001096">
    <property type="protein sequence ID" value="CAA7030598.1"/>
    <property type="molecule type" value="Genomic_DNA"/>
</dbReference>
<organism evidence="1 2">
    <name type="scientific">Microthlaspi erraticum</name>
    <dbReference type="NCBI Taxonomy" id="1685480"/>
    <lineage>
        <taxon>Eukaryota</taxon>
        <taxon>Viridiplantae</taxon>
        <taxon>Streptophyta</taxon>
        <taxon>Embryophyta</taxon>
        <taxon>Tracheophyta</taxon>
        <taxon>Spermatophyta</taxon>
        <taxon>Magnoliopsida</taxon>
        <taxon>eudicotyledons</taxon>
        <taxon>Gunneridae</taxon>
        <taxon>Pentapetalae</taxon>
        <taxon>rosids</taxon>
        <taxon>malvids</taxon>
        <taxon>Brassicales</taxon>
        <taxon>Brassicaceae</taxon>
        <taxon>Coluteocarpeae</taxon>
        <taxon>Microthlaspi</taxon>
    </lineage>
</organism>
<evidence type="ECO:0000313" key="2">
    <source>
        <dbReference type="Proteomes" id="UP000467841"/>
    </source>
</evidence>
<gene>
    <name evidence="1" type="ORF">MERR_LOCUS17833</name>
</gene>
<sequence length="73" mass="8580">MTRSRTRSLREKFNLSVENILGSSEQDLTEIRHQAGWRAGEVDVVRVAKKLVMIVKNTRREEKAIHNYQEEIK</sequence>
<protein>
    <submittedName>
        <fullName evidence="1">Uncharacterized protein</fullName>
    </submittedName>
</protein>
<evidence type="ECO:0000313" key="1">
    <source>
        <dbReference type="EMBL" id="CAA7030598.1"/>
    </source>
</evidence>
<dbReference type="AlphaFoldDB" id="A0A6D2ISI1"/>
<name>A0A6D2ISI1_9BRAS</name>
<reference evidence="1" key="1">
    <citation type="submission" date="2020-01" db="EMBL/GenBank/DDBJ databases">
        <authorList>
            <person name="Mishra B."/>
        </authorList>
    </citation>
    <scope>NUCLEOTIDE SEQUENCE [LARGE SCALE GENOMIC DNA]</scope>
</reference>
<keyword evidence="2" id="KW-1185">Reference proteome</keyword>
<dbReference type="Proteomes" id="UP000467841">
    <property type="component" value="Unassembled WGS sequence"/>
</dbReference>